<comment type="similarity">
    <text evidence="1">Belongs to the SIS family. PHI subfamily.</text>
</comment>
<dbReference type="GO" id="GO:0097367">
    <property type="term" value="F:carbohydrate derivative binding"/>
    <property type="evidence" value="ECO:0007669"/>
    <property type="project" value="InterPro"/>
</dbReference>
<dbReference type="Gene3D" id="3.40.50.10490">
    <property type="entry name" value="Glucose-6-phosphate isomerase like protein, domain 1"/>
    <property type="match status" value="1"/>
</dbReference>
<dbReference type="InterPro" id="IPR017552">
    <property type="entry name" value="PHI/rmpB"/>
</dbReference>
<dbReference type="PANTHER" id="PTHR43443:SF1">
    <property type="entry name" value="3-HEXULOSE-6-PHOSPHATE ISOMERASE"/>
    <property type="match status" value="1"/>
</dbReference>
<accession>A0A6J4TI88</accession>
<evidence type="ECO:0000256" key="1">
    <source>
        <dbReference type="ARBA" id="ARBA00009235"/>
    </source>
</evidence>
<dbReference type="AlphaFoldDB" id="A0A6J4TI88"/>
<dbReference type="GO" id="GO:1901135">
    <property type="term" value="P:carbohydrate derivative metabolic process"/>
    <property type="evidence" value="ECO:0007669"/>
    <property type="project" value="InterPro"/>
</dbReference>
<evidence type="ECO:0000313" key="3">
    <source>
        <dbReference type="EMBL" id="CAA9524157.1"/>
    </source>
</evidence>
<dbReference type="InterPro" id="IPR001347">
    <property type="entry name" value="SIS_dom"/>
</dbReference>
<dbReference type="CDD" id="cd05005">
    <property type="entry name" value="SIS_PHI"/>
    <property type="match status" value="1"/>
</dbReference>
<proteinExistence type="inferred from homology"/>
<reference evidence="3" key="1">
    <citation type="submission" date="2020-02" db="EMBL/GenBank/DDBJ databases">
        <authorList>
            <person name="Meier V. D."/>
        </authorList>
    </citation>
    <scope>NUCLEOTIDE SEQUENCE</scope>
    <source>
        <strain evidence="3">AVDCRST_MAG79</strain>
    </source>
</reference>
<dbReference type="EMBL" id="CADCWC010000073">
    <property type="protein sequence ID" value="CAA9524157.1"/>
    <property type="molecule type" value="Genomic_DNA"/>
</dbReference>
<name>A0A6J4TI88_9ACTN</name>
<gene>
    <name evidence="3" type="ORF">AVDCRST_MAG79-383</name>
</gene>
<feature type="domain" description="SIS" evidence="2">
    <location>
        <begin position="65"/>
        <end position="208"/>
    </location>
</feature>
<dbReference type="SUPFAM" id="SSF53697">
    <property type="entry name" value="SIS domain"/>
    <property type="match status" value="1"/>
</dbReference>
<dbReference type="Pfam" id="PF01380">
    <property type="entry name" value="SIS"/>
    <property type="match status" value="1"/>
</dbReference>
<organism evidence="3">
    <name type="scientific">uncultured Thermoleophilia bacterium</name>
    <dbReference type="NCBI Taxonomy" id="1497501"/>
    <lineage>
        <taxon>Bacteria</taxon>
        <taxon>Bacillati</taxon>
        <taxon>Actinomycetota</taxon>
        <taxon>Thermoleophilia</taxon>
        <taxon>environmental samples</taxon>
    </lineage>
</organism>
<protein>
    <submittedName>
        <fullName evidence="3">Sugar isomerase</fullName>
    </submittedName>
</protein>
<dbReference type="PANTHER" id="PTHR43443">
    <property type="entry name" value="3-HEXULOSE-6-PHOSPHATE ISOMERASE"/>
    <property type="match status" value="1"/>
</dbReference>
<dbReference type="PROSITE" id="PS51464">
    <property type="entry name" value="SIS"/>
    <property type="match status" value="1"/>
</dbReference>
<dbReference type="GO" id="GO:0016853">
    <property type="term" value="F:isomerase activity"/>
    <property type="evidence" value="ECO:0007669"/>
    <property type="project" value="UniProtKB-KW"/>
</dbReference>
<dbReference type="InterPro" id="IPR046348">
    <property type="entry name" value="SIS_dom_sf"/>
</dbReference>
<sequence>MRKQSSSGGDRGLRDRLQAPGVRPSVVKERVMPAQIPALHDLARGAVAEIGDVLGRIPPADVERLCDELLAARRIVVFGMGREGLMVRALAMRLVHLGLDAHVVGDMSTPPVGPADLFVASVGPGTLSTAEALLGVARRDGARTLVVTGQPDGPAPRGADTVVHVPAQTMADDGGGSRSVLPMGSLFEAAELVLFDLVSILLRERTGGSAEEMRARHTNLE</sequence>
<evidence type="ECO:0000259" key="2">
    <source>
        <dbReference type="PROSITE" id="PS51464"/>
    </source>
</evidence>
<keyword evidence="3" id="KW-0413">Isomerase</keyword>